<dbReference type="EMBL" id="CP050292">
    <property type="protein sequence ID" value="QND71426.1"/>
    <property type="molecule type" value="Genomic_DNA"/>
</dbReference>
<feature type="transmembrane region" description="Helical" evidence="1">
    <location>
        <begin position="21"/>
        <end position="45"/>
    </location>
</feature>
<organism evidence="2 3">
    <name type="scientific">Tardiphaga robiniae</name>
    <dbReference type="NCBI Taxonomy" id="943830"/>
    <lineage>
        <taxon>Bacteria</taxon>
        <taxon>Pseudomonadati</taxon>
        <taxon>Pseudomonadota</taxon>
        <taxon>Alphaproteobacteria</taxon>
        <taxon>Hyphomicrobiales</taxon>
        <taxon>Nitrobacteraceae</taxon>
        <taxon>Tardiphaga</taxon>
    </lineage>
</organism>
<name>A0A7G6TXE4_9BRAD</name>
<gene>
    <name evidence="2" type="ORF">HB776_09370</name>
</gene>
<dbReference type="AlphaFoldDB" id="A0A7G6TXE4"/>
<proteinExistence type="predicted"/>
<protein>
    <submittedName>
        <fullName evidence="2">Uncharacterized protein</fullName>
    </submittedName>
</protein>
<evidence type="ECO:0000256" key="1">
    <source>
        <dbReference type="SAM" id="Phobius"/>
    </source>
</evidence>
<reference evidence="3" key="1">
    <citation type="journal article" date="2020" name="Mol. Plant Microbe">
        <title>Rhizobial microsymbionts of the narrowly endemic Oxytropis species growing in Kamchatka are characterized by significant genetic diversity and possess a set of genes that are associated with T3SS and T6SS secretion systems and can affect the development of symbiosis.</title>
        <authorList>
            <person name="Safronova V."/>
            <person name="Guro P."/>
            <person name="Sazanova A."/>
            <person name="Kuznetsova I."/>
            <person name="Belimov A."/>
            <person name="Yakubov V."/>
            <person name="Chirak E."/>
            <person name="Afonin A."/>
            <person name="Gogolev Y."/>
            <person name="Andronov E."/>
            <person name="Tikhonovich I."/>
        </authorList>
    </citation>
    <scope>NUCLEOTIDE SEQUENCE [LARGE SCALE GENOMIC DNA]</scope>
    <source>
        <strain evidence="3">581</strain>
    </source>
</reference>
<dbReference type="KEGG" id="trb:HB776_09370"/>
<keyword evidence="1" id="KW-0812">Transmembrane</keyword>
<keyword evidence="1" id="KW-0472">Membrane</keyword>
<dbReference type="Proteomes" id="UP000515291">
    <property type="component" value="Chromosome"/>
</dbReference>
<evidence type="ECO:0000313" key="3">
    <source>
        <dbReference type="Proteomes" id="UP000515291"/>
    </source>
</evidence>
<keyword evidence="1" id="KW-1133">Transmembrane helix</keyword>
<accession>A0A7G6TXE4</accession>
<evidence type="ECO:0000313" key="2">
    <source>
        <dbReference type="EMBL" id="QND71426.1"/>
    </source>
</evidence>
<sequence>MRDLSAEARLHLRARSSSNRVAVRFHTVAVYSSLALIAAIVFGAVSVRPF</sequence>